<dbReference type="Pfam" id="PF02219">
    <property type="entry name" value="MTHFR"/>
    <property type="match status" value="1"/>
</dbReference>
<sequence>MLPSLERPMSQERRYSFEFFPAKTEAGHEKLMATARNLAAYQPDFFSCTYGAGGSTRDRTLQTVLQLDGEVKVPTAPHLSCVGDSKAELRALLAYYKDAGIQRIVALRGDLPSGMGMASGELRYANELVEFIRAETGDHFHIEVAAYPEVHPQARSYESDLANFVRKVKAGASSAITQYFFNADSYFYFVERVRKLGVDIPVVPGIMPITNYSKLARFSDACGAEIPRWIRKQLEAYADDAQSIQAFGEQVITEMCEQLLQGGAPGLHFYTLNQAEPSLAIWKNLNLPR</sequence>
<dbReference type="InterPro" id="IPR003171">
    <property type="entry name" value="Mehydrof_redctse-like"/>
</dbReference>
<evidence type="ECO:0000256" key="7">
    <source>
        <dbReference type="ARBA" id="ARBA00023002"/>
    </source>
</evidence>
<reference evidence="13 14" key="1">
    <citation type="submission" date="2019-08" db="EMBL/GenBank/DDBJ databases">
        <title>Whole-genome Sequencing of e-waste polymer degrading bacterium Pseudomonas sp. strain PE08.</title>
        <authorList>
            <person name="Kirdat K."/>
            <person name="Debbarma P."/>
            <person name="Narawade N."/>
            <person name="Suyal D."/>
            <person name="Thorat V."/>
            <person name="Shouche Y."/>
            <person name="Goel R."/>
            <person name="Yadav A."/>
        </authorList>
    </citation>
    <scope>NUCLEOTIDE SEQUENCE [LARGE SCALE GENOMIC DNA]</scope>
    <source>
        <strain evidence="13 14">PE08</strain>
    </source>
</reference>
<dbReference type="GO" id="GO:0106312">
    <property type="term" value="F:methylenetetrahydrofolate reductase (NADH) activity"/>
    <property type="evidence" value="ECO:0007669"/>
    <property type="project" value="UniProtKB-EC"/>
</dbReference>
<evidence type="ECO:0000313" key="14">
    <source>
        <dbReference type="Proteomes" id="UP000327179"/>
    </source>
</evidence>
<evidence type="ECO:0000256" key="4">
    <source>
        <dbReference type="ARBA" id="ARBA00022605"/>
    </source>
</evidence>
<dbReference type="FunFam" id="3.20.20.220:FF:000014">
    <property type="entry name" value="Methylenetetrahydrofolate reductase"/>
    <property type="match status" value="1"/>
</dbReference>
<organism evidence="13 14">
    <name type="scientific">Metapseudomonas lalkuanensis</name>
    <dbReference type="NCBI Taxonomy" id="2604832"/>
    <lineage>
        <taxon>Bacteria</taxon>
        <taxon>Pseudomonadati</taxon>
        <taxon>Pseudomonadota</taxon>
        <taxon>Gammaproteobacteria</taxon>
        <taxon>Pseudomonadales</taxon>
        <taxon>Pseudomonadaceae</taxon>
        <taxon>Metapseudomonas</taxon>
    </lineage>
</organism>
<dbReference type="GO" id="GO:0005829">
    <property type="term" value="C:cytosol"/>
    <property type="evidence" value="ECO:0007669"/>
    <property type="project" value="InterPro"/>
</dbReference>
<gene>
    <name evidence="13" type="primary">metF</name>
    <name evidence="13" type="ORF">FXN65_01715</name>
</gene>
<dbReference type="GO" id="GO:0071949">
    <property type="term" value="F:FAD binding"/>
    <property type="evidence" value="ECO:0007669"/>
    <property type="project" value="TreeGrafter"/>
</dbReference>
<keyword evidence="8" id="KW-0520">NAD</keyword>
<dbReference type="GO" id="GO:0009086">
    <property type="term" value="P:methionine biosynthetic process"/>
    <property type="evidence" value="ECO:0007669"/>
    <property type="project" value="UniProtKB-KW"/>
</dbReference>
<keyword evidence="7 12" id="KW-0560">Oxidoreductase</keyword>
<evidence type="ECO:0000256" key="3">
    <source>
        <dbReference type="ARBA" id="ARBA00006743"/>
    </source>
</evidence>
<dbReference type="NCBIfam" id="TIGR00676">
    <property type="entry name" value="fadh2"/>
    <property type="match status" value="1"/>
</dbReference>
<evidence type="ECO:0000256" key="11">
    <source>
        <dbReference type="ARBA" id="ARBA00048628"/>
    </source>
</evidence>
<dbReference type="Proteomes" id="UP000327179">
    <property type="component" value="Chromosome"/>
</dbReference>
<dbReference type="UniPathway" id="UPA00193"/>
<dbReference type="PANTHER" id="PTHR45754">
    <property type="entry name" value="METHYLENETETRAHYDROFOLATE REDUCTASE"/>
    <property type="match status" value="1"/>
</dbReference>
<protein>
    <recommendedName>
        <fullName evidence="12">Methylenetetrahydrofolate reductase</fullName>
        <ecNumber evidence="12">1.5.1.54</ecNumber>
    </recommendedName>
</protein>
<comment type="pathway">
    <text evidence="2 12">One-carbon metabolism; tetrahydrofolate interconversion.</text>
</comment>
<evidence type="ECO:0000256" key="9">
    <source>
        <dbReference type="ARBA" id="ARBA00023167"/>
    </source>
</evidence>
<keyword evidence="4" id="KW-0028">Amino-acid biosynthesis</keyword>
<dbReference type="EC" id="1.5.1.54" evidence="12"/>
<keyword evidence="5 12" id="KW-0285">Flavoprotein</keyword>
<dbReference type="PANTHER" id="PTHR45754:SF3">
    <property type="entry name" value="METHYLENETETRAHYDROFOLATE REDUCTASE (NADPH)"/>
    <property type="match status" value="1"/>
</dbReference>
<evidence type="ECO:0000313" key="13">
    <source>
        <dbReference type="EMBL" id="QEY60822.1"/>
    </source>
</evidence>
<evidence type="ECO:0000256" key="2">
    <source>
        <dbReference type="ARBA" id="ARBA00004777"/>
    </source>
</evidence>
<evidence type="ECO:0000256" key="5">
    <source>
        <dbReference type="ARBA" id="ARBA00022630"/>
    </source>
</evidence>
<dbReference type="AlphaFoldDB" id="A0A5J6QH25"/>
<dbReference type="GO" id="GO:0035999">
    <property type="term" value="P:tetrahydrofolate interconversion"/>
    <property type="evidence" value="ECO:0007669"/>
    <property type="project" value="UniProtKB-UniPathway"/>
</dbReference>
<keyword evidence="9" id="KW-0486">Methionine biosynthesis</keyword>
<evidence type="ECO:0000256" key="12">
    <source>
        <dbReference type="RuleBase" id="RU003862"/>
    </source>
</evidence>
<evidence type="ECO:0000256" key="8">
    <source>
        <dbReference type="ARBA" id="ARBA00023027"/>
    </source>
</evidence>
<accession>A0A5J6QH25</accession>
<comment type="pathway">
    <text evidence="10">Amino-acid biosynthesis; L-methionine biosynthesis via de novo pathway.</text>
</comment>
<name>A0A5J6QH25_9GAMM</name>
<dbReference type="InterPro" id="IPR029041">
    <property type="entry name" value="FAD-linked_oxidoreductase-like"/>
</dbReference>
<evidence type="ECO:0000256" key="6">
    <source>
        <dbReference type="ARBA" id="ARBA00022827"/>
    </source>
</evidence>
<keyword evidence="14" id="KW-1185">Reference proteome</keyword>
<proteinExistence type="inferred from homology"/>
<dbReference type="Gene3D" id="3.20.20.220">
    <property type="match status" value="1"/>
</dbReference>
<dbReference type="EMBL" id="CP043311">
    <property type="protein sequence ID" value="QEY60822.1"/>
    <property type="molecule type" value="Genomic_DNA"/>
</dbReference>
<dbReference type="CDD" id="cd00537">
    <property type="entry name" value="MTHFR"/>
    <property type="match status" value="1"/>
</dbReference>
<dbReference type="SUPFAM" id="SSF51730">
    <property type="entry name" value="FAD-linked oxidoreductase"/>
    <property type="match status" value="1"/>
</dbReference>
<comment type="catalytic activity">
    <reaction evidence="11">
        <text>(6S)-5-methyl-5,6,7,8-tetrahydrofolate + NAD(+) = (6R)-5,10-methylene-5,6,7,8-tetrahydrofolate + NADH + H(+)</text>
        <dbReference type="Rhea" id="RHEA:19821"/>
        <dbReference type="ChEBI" id="CHEBI:15378"/>
        <dbReference type="ChEBI" id="CHEBI:15636"/>
        <dbReference type="ChEBI" id="CHEBI:18608"/>
        <dbReference type="ChEBI" id="CHEBI:57540"/>
        <dbReference type="ChEBI" id="CHEBI:57945"/>
        <dbReference type="EC" id="1.5.1.54"/>
    </reaction>
    <physiologicalReaction direction="right-to-left" evidence="11">
        <dbReference type="Rhea" id="RHEA:19823"/>
    </physiologicalReaction>
</comment>
<dbReference type="InterPro" id="IPR004620">
    <property type="entry name" value="MTHF_reductase_bac"/>
</dbReference>
<evidence type="ECO:0000256" key="1">
    <source>
        <dbReference type="ARBA" id="ARBA00001974"/>
    </source>
</evidence>
<dbReference type="KEGG" id="plal:FXN65_01715"/>
<comment type="cofactor">
    <cofactor evidence="1 12">
        <name>FAD</name>
        <dbReference type="ChEBI" id="CHEBI:57692"/>
    </cofactor>
</comment>
<keyword evidence="6 12" id="KW-0274">FAD</keyword>
<evidence type="ECO:0000256" key="10">
    <source>
        <dbReference type="ARBA" id="ARBA00034478"/>
    </source>
</evidence>
<comment type="similarity">
    <text evidence="3 12">Belongs to the methylenetetrahydrofolate reductase family.</text>
</comment>